<protein>
    <submittedName>
        <fullName evidence="6">Putative spermidine/putrescine transport system substrate-binding protein</fullName>
    </submittedName>
</protein>
<dbReference type="SUPFAM" id="SSF53850">
    <property type="entry name" value="Periplasmic binding protein-like II"/>
    <property type="match status" value="1"/>
</dbReference>
<proteinExistence type="inferred from homology"/>
<dbReference type="Pfam" id="PF10518">
    <property type="entry name" value="TAT_signal"/>
    <property type="match status" value="1"/>
</dbReference>
<dbReference type="GO" id="GO:0030976">
    <property type="term" value="F:thiamine pyrophosphate binding"/>
    <property type="evidence" value="ECO:0007669"/>
    <property type="project" value="TreeGrafter"/>
</dbReference>
<dbReference type="Proteomes" id="UP000540909">
    <property type="component" value="Unassembled WGS sequence"/>
</dbReference>
<comment type="subcellular location">
    <subcellularLocation>
        <location evidence="1">Periplasm</location>
    </subcellularLocation>
</comment>
<dbReference type="RefSeq" id="WP_184469925.1">
    <property type="nucleotide sequence ID" value="NZ_JACIFY010000007.1"/>
</dbReference>
<dbReference type="EMBL" id="JACIFY010000007">
    <property type="protein sequence ID" value="MBB4235881.1"/>
    <property type="molecule type" value="Genomic_DNA"/>
</dbReference>
<evidence type="ECO:0000256" key="5">
    <source>
        <dbReference type="ARBA" id="ARBA00022764"/>
    </source>
</evidence>
<dbReference type="Gene3D" id="3.40.190.10">
    <property type="entry name" value="Periplasmic binding protein-like II"/>
    <property type="match status" value="2"/>
</dbReference>
<sequence>MIIQKSGLTISRREVLKAGAGLAAVATLGAPNIVRAQSKTITVANSGGAIETAFKAAYFDTFEQKTGIKVISAPYLDSAKLKAMVDAKSVDIDVSDLDAAEAAPASEMGLLEEIDYNVVPSKGLQTGSANPYWTNIYIAASVIAWNIDAAKGMRIPKNWKEFFNSDIKGQRTLWKSANQTLELAALGSGVDPKKLYPIDLDAAFKTLDGIRSEISWFESGAQAAQLVSDNQVDFGMVWNGRIQPLKAKGAPVDYTFDNALFTYGDLCVPKGVKDKALSMEFIAHCVDAKNQAIFAENIPYGPTNQEAFAQLSAARLAEIPNSPENFSKGTMIDVDYWVKNGKEVFDRFNNWVVG</sequence>
<organism evidence="6 7">
    <name type="scientific">Rhizobium esperanzae</name>
    <dbReference type="NCBI Taxonomy" id="1967781"/>
    <lineage>
        <taxon>Bacteria</taxon>
        <taxon>Pseudomonadati</taxon>
        <taxon>Pseudomonadota</taxon>
        <taxon>Alphaproteobacteria</taxon>
        <taxon>Hyphomicrobiales</taxon>
        <taxon>Rhizobiaceae</taxon>
        <taxon>Rhizobium/Agrobacterium group</taxon>
        <taxon>Rhizobium</taxon>
    </lineage>
</organism>
<dbReference type="GO" id="GO:0030288">
    <property type="term" value="C:outer membrane-bounded periplasmic space"/>
    <property type="evidence" value="ECO:0007669"/>
    <property type="project" value="TreeGrafter"/>
</dbReference>
<dbReference type="Pfam" id="PF13416">
    <property type="entry name" value="SBP_bac_8"/>
    <property type="match status" value="1"/>
</dbReference>
<dbReference type="GO" id="GO:0030975">
    <property type="term" value="F:thiamine binding"/>
    <property type="evidence" value="ECO:0007669"/>
    <property type="project" value="TreeGrafter"/>
</dbReference>
<dbReference type="PANTHER" id="PTHR30006:SF3">
    <property type="entry name" value="THIAMINE-BINDING PERIPLASMIC PROTEIN"/>
    <property type="match status" value="1"/>
</dbReference>
<evidence type="ECO:0000313" key="7">
    <source>
        <dbReference type="Proteomes" id="UP000540909"/>
    </source>
</evidence>
<keyword evidence="5" id="KW-0574">Periplasm</keyword>
<dbReference type="AlphaFoldDB" id="A0A7W6R383"/>
<dbReference type="PROSITE" id="PS51318">
    <property type="entry name" value="TAT"/>
    <property type="match status" value="1"/>
</dbReference>
<name>A0A7W6R383_9HYPH</name>
<gene>
    <name evidence="6" type="ORF">GGD57_002455</name>
</gene>
<keyword evidence="3" id="KW-0813">Transport</keyword>
<evidence type="ECO:0000256" key="3">
    <source>
        <dbReference type="ARBA" id="ARBA00022448"/>
    </source>
</evidence>
<dbReference type="GO" id="GO:0015888">
    <property type="term" value="P:thiamine transport"/>
    <property type="evidence" value="ECO:0007669"/>
    <property type="project" value="TreeGrafter"/>
</dbReference>
<keyword evidence="4" id="KW-0732">Signal</keyword>
<evidence type="ECO:0000313" key="6">
    <source>
        <dbReference type="EMBL" id="MBB4235881.1"/>
    </source>
</evidence>
<comment type="similarity">
    <text evidence="2">Belongs to the bacterial solute-binding protein 1 family.</text>
</comment>
<reference evidence="6 7" key="1">
    <citation type="submission" date="2020-08" db="EMBL/GenBank/DDBJ databases">
        <title>Genomic Encyclopedia of Type Strains, Phase IV (KMG-V): Genome sequencing to study the core and pangenomes of soil and plant-associated prokaryotes.</title>
        <authorList>
            <person name="Whitman W."/>
        </authorList>
    </citation>
    <scope>NUCLEOTIDE SEQUENCE [LARGE SCALE GENOMIC DNA]</scope>
    <source>
        <strain evidence="6 7">SEMIA 4089</strain>
    </source>
</reference>
<dbReference type="CDD" id="cd13589">
    <property type="entry name" value="PBP2_polyamine_RpCGA009"/>
    <property type="match status" value="1"/>
</dbReference>
<accession>A0A7W6R383</accession>
<dbReference type="InterPro" id="IPR006059">
    <property type="entry name" value="SBP"/>
</dbReference>
<comment type="caution">
    <text evidence="6">The sequence shown here is derived from an EMBL/GenBank/DDBJ whole genome shotgun (WGS) entry which is preliminary data.</text>
</comment>
<dbReference type="PANTHER" id="PTHR30006">
    <property type="entry name" value="THIAMINE-BINDING PERIPLASMIC PROTEIN-RELATED"/>
    <property type="match status" value="1"/>
</dbReference>
<dbReference type="InterPro" id="IPR019546">
    <property type="entry name" value="TAT_signal_bac_arc"/>
</dbReference>
<evidence type="ECO:0000256" key="4">
    <source>
        <dbReference type="ARBA" id="ARBA00022729"/>
    </source>
</evidence>
<dbReference type="InterPro" id="IPR006311">
    <property type="entry name" value="TAT_signal"/>
</dbReference>
<evidence type="ECO:0000256" key="1">
    <source>
        <dbReference type="ARBA" id="ARBA00004418"/>
    </source>
</evidence>
<evidence type="ECO:0000256" key="2">
    <source>
        <dbReference type="ARBA" id="ARBA00008520"/>
    </source>
</evidence>